<dbReference type="GO" id="GO:0042276">
    <property type="term" value="P:error-prone translesion synthesis"/>
    <property type="evidence" value="ECO:0007669"/>
    <property type="project" value="TreeGrafter"/>
</dbReference>
<dbReference type="GO" id="GO:0003887">
    <property type="term" value="F:DNA-directed DNA polymerase activity"/>
    <property type="evidence" value="ECO:0007669"/>
    <property type="project" value="UniProtKB-UniRule"/>
</dbReference>
<evidence type="ECO:0000256" key="4">
    <source>
        <dbReference type="ARBA" id="ARBA00022763"/>
    </source>
</evidence>
<dbReference type="InterPro" id="IPR043128">
    <property type="entry name" value="Rev_trsase/Diguanyl_cyclase"/>
</dbReference>
<dbReference type="GO" id="GO:0005829">
    <property type="term" value="C:cytosol"/>
    <property type="evidence" value="ECO:0007669"/>
    <property type="project" value="TreeGrafter"/>
</dbReference>
<reference evidence="8 9" key="1">
    <citation type="submission" date="2019-12" db="EMBL/GenBank/DDBJ databases">
        <title>Defluviitalea raffinosedens, isolated from a biogas fermenter, genome sequencing and characterization.</title>
        <authorList>
            <person name="Rettenmaier R."/>
            <person name="Schneider M."/>
            <person name="Neuhaus K."/>
            <person name="Liebl W."/>
            <person name="Zverlov V."/>
        </authorList>
    </citation>
    <scope>NUCLEOTIDE SEQUENCE [LARGE SCALE GENOMIC DNA]</scope>
    <source>
        <strain evidence="8 9">249c-K6</strain>
    </source>
</reference>
<dbReference type="InterPro" id="IPR043502">
    <property type="entry name" value="DNA/RNA_pol_sf"/>
</dbReference>
<dbReference type="GO" id="GO:0009432">
    <property type="term" value="P:SOS response"/>
    <property type="evidence" value="ECO:0007669"/>
    <property type="project" value="TreeGrafter"/>
</dbReference>
<dbReference type="SUPFAM" id="SSF100879">
    <property type="entry name" value="Lesion bypass DNA polymerase (Y-family), little finger domain"/>
    <property type="match status" value="1"/>
</dbReference>
<evidence type="ECO:0000256" key="5">
    <source>
        <dbReference type="ARBA" id="ARBA00022932"/>
    </source>
</evidence>
<comment type="cofactor">
    <cofactor evidence="6">
        <name>Mg(2+)</name>
        <dbReference type="ChEBI" id="CHEBI:18420"/>
    </cofactor>
    <text evidence="6">Binds 2 magnesium ions per subunit.</text>
</comment>
<comment type="caution">
    <text evidence="8">The sequence shown here is derived from an EMBL/GenBank/DDBJ whole genome shotgun (WGS) entry which is preliminary data.</text>
</comment>
<dbReference type="Proteomes" id="UP000483018">
    <property type="component" value="Unassembled WGS sequence"/>
</dbReference>
<evidence type="ECO:0000256" key="3">
    <source>
        <dbReference type="ARBA" id="ARBA00022695"/>
    </source>
</evidence>
<dbReference type="Gene3D" id="3.30.1490.100">
    <property type="entry name" value="DNA polymerase, Y-family, little finger domain"/>
    <property type="match status" value="1"/>
</dbReference>
<keyword evidence="6" id="KW-0238">DNA-binding</keyword>
<keyword evidence="6" id="KW-0234">DNA repair</keyword>
<evidence type="ECO:0000313" key="9">
    <source>
        <dbReference type="Proteomes" id="UP000483018"/>
    </source>
</evidence>
<gene>
    <name evidence="6" type="primary">dinB</name>
    <name evidence="8" type="ORF">GND95_03855</name>
</gene>
<dbReference type="Gene3D" id="3.30.70.270">
    <property type="match status" value="1"/>
</dbReference>
<dbReference type="PANTHER" id="PTHR11076:SF35">
    <property type="entry name" value="DNA REPAIR PROTEIN HOMOLOG YOBH"/>
    <property type="match status" value="1"/>
</dbReference>
<keyword evidence="2 6" id="KW-0515">Mutator protein</keyword>
<dbReference type="Gene3D" id="3.40.1170.60">
    <property type="match status" value="1"/>
</dbReference>
<evidence type="ECO:0000256" key="1">
    <source>
        <dbReference type="ARBA" id="ARBA00010945"/>
    </source>
</evidence>
<dbReference type="Gene3D" id="1.10.150.20">
    <property type="entry name" value="5' to 3' exonuclease, C-terminal subdomain"/>
    <property type="match status" value="1"/>
</dbReference>
<dbReference type="InterPro" id="IPR024728">
    <property type="entry name" value="PolY_HhH_motif"/>
</dbReference>
<dbReference type="AlphaFoldDB" id="A0A7C8HG10"/>
<dbReference type="GO" id="GO:0003684">
    <property type="term" value="F:damaged DNA binding"/>
    <property type="evidence" value="ECO:0007669"/>
    <property type="project" value="InterPro"/>
</dbReference>
<feature type="binding site" evidence="6">
    <location>
        <position position="106"/>
    </location>
    <ligand>
        <name>Mg(2+)</name>
        <dbReference type="ChEBI" id="CHEBI:18420"/>
    </ligand>
</feature>
<comment type="subcellular location">
    <subcellularLocation>
        <location evidence="6">Cytoplasm</location>
    </subcellularLocation>
</comment>
<accession>A0A7C8HG10</accession>
<dbReference type="InterPro" id="IPR050116">
    <property type="entry name" value="DNA_polymerase-Y"/>
</dbReference>
<comment type="similarity">
    <text evidence="1 6">Belongs to the DNA polymerase type-Y family.</text>
</comment>
<evidence type="ECO:0000256" key="6">
    <source>
        <dbReference type="HAMAP-Rule" id="MF_01113"/>
    </source>
</evidence>
<dbReference type="Pfam" id="PF00817">
    <property type="entry name" value="IMS"/>
    <property type="match status" value="1"/>
</dbReference>
<dbReference type="CDD" id="cd03586">
    <property type="entry name" value="PolY_Pol_IV_kappa"/>
    <property type="match status" value="1"/>
</dbReference>
<keyword evidence="6" id="KW-0460">Magnesium</keyword>
<keyword evidence="9" id="KW-1185">Reference proteome</keyword>
<name>A0A7C8HG10_9FIRM</name>
<dbReference type="InterPro" id="IPR017961">
    <property type="entry name" value="DNA_pol_Y-fam_little_finger"/>
</dbReference>
<feature type="site" description="Substrate discrimination" evidence="6">
    <location>
        <position position="9"/>
    </location>
</feature>
<evidence type="ECO:0000259" key="7">
    <source>
        <dbReference type="PROSITE" id="PS50173"/>
    </source>
</evidence>
<organism evidence="8 9">
    <name type="scientific">Defluviitalea raffinosedens</name>
    <dbReference type="NCBI Taxonomy" id="1450156"/>
    <lineage>
        <taxon>Bacteria</taxon>
        <taxon>Bacillati</taxon>
        <taxon>Bacillota</taxon>
        <taxon>Clostridia</taxon>
        <taxon>Lachnospirales</taxon>
        <taxon>Defluviitaleaceae</taxon>
        <taxon>Defluviitalea</taxon>
    </lineage>
</organism>
<dbReference type="OrthoDB" id="9808813at2"/>
<keyword evidence="6" id="KW-0963">Cytoplasm</keyword>
<dbReference type="HAMAP" id="MF_01113">
    <property type="entry name" value="DNApol_IV"/>
    <property type="match status" value="1"/>
</dbReference>
<keyword evidence="6" id="KW-0808">Transferase</keyword>
<comment type="catalytic activity">
    <reaction evidence="6">
        <text>DNA(n) + a 2'-deoxyribonucleoside 5'-triphosphate = DNA(n+1) + diphosphate</text>
        <dbReference type="Rhea" id="RHEA:22508"/>
        <dbReference type="Rhea" id="RHEA-COMP:17339"/>
        <dbReference type="Rhea" id="RHEA-COMP:17340"/>
        <dbReference type="ChEBI" id="CHEBI:33019"/>
        <dbReference type="ChEBI" id="CHEBI:61560"/>
        <dbReference type="ChEBI" id="CHEBI:173112"/>
        <dbReference type="EC" id="2.7.7.7"/>
    </reaction>
</comment>
<feature type="active site" evidence="6">
    <location>
        <position position="107"/>
    </location>
</feature>
<dbReference type="Pfam" id="PF11798">
    <property type="entry name" value="IMS_HHH"/>
    <property type="match status" value="1"/>
</dbReference>
<dbReference type="EC" id="2.7.7.7" evidence="6"/>
<dbReference type="InterPro" id="IPR001126">
    <property type="entry name" value="UmuC"/>
</dbReference>
<keyword evidence="3 6" id="KW-0548">Nucleotidyltransferase</keyword>
<sequence>MHIDVNSAFLSWEAVYRLQHGDSLDLRTVPSVVGGDPVIRRGIVLAKSVPAKKYKIKTGESIFSALQKCPSLIIVPPRYDLYIQCSNNLIKLLEEYSPAVQRYSVDECFLDYTNMEYHFGPPLSAAHTIKERIKKELGFTVNIGISSNKLLAKMASDFQKPDKIHTLYLHEIEEKMWPLPVEDLFMVGRSTAPKLHKLGIYTIGDLAKANPKFLYQHLKSHGTLIWNFANGIENSPVTREKSAPIKSIGNSTTISFDVTDQRTAHLILLSLVETVAMRLRNEECCGKLISVYIKTNDFRHYSHQKKLEIPTDCTNHIFKYACELFDEAWKGEPIRQLGVRISDLCSNQFCQLSLFDSSDTQKQKAVDKSIDQLRMRYGSMAVIRASFLHSRLKPITGGILEEDYASMSSIL</sequence>
<keyword evidence="6" id="KW-0235">DNA replication</keyword>
<dbReference type="GO" id="GO:0006261">
    <property type="term" value="P:DNA-templated DNA replication"/>
    <property type="evidence" value="ECO:0007669"/>
    <property type="project" value="UniProtKB-UniRule"/>
</dbReference>
<evidence type="ECO:0000313" key="8">
    <source>
        <dbReference type="EMBL" id="KAE9636366.1"/>
    </source>
</evidence>
<feature type="binding site" evidence="6">
    <location>
        <position position="4"/>
    </location>
    <ligand>
        <name>Mg(2+)</name>
        <dbReference type="ChEBI" id="CHEBI:18420"/>
    </ligand>
</feature>
<dbReference type="SUPFAM" id="SSF56672">
    <property type="entry name" value="DNA/RNA polymerases"/>
    <property type="match status" value="1"/>
</dbReference>
<proteinExistence type="inferred from homology"/>
<keyword evidence="4 6" id="KW-0227">DNA damage</keyword>
<dbReference type="GO" id="GO:0000287">
    <property type="term" value="F:magnesium ion binding"/>
    <property type="evidence" value="ECO:0007669"/>
    <property type="project" value="UniProtKB-UniRule"/>
</dbReference>
<keyword evidence="6" id="KW-0479">Metal-binding</keyword>
<dbReference type="EMBL" id="WSLF01000002">
    <property type="protein sequence ID" value="KAE9636366.1"/>
    <property type="molecule type" value="Genomic_DNA"/>
</dbReference>
<dbReference type="Pfam" id="PF11799">
    <property type="entry name" value="IMS_C"/>
    <property type="match status" value="1"/>
</dbReference>
<dbReference type="GO" id="GO:0006281">
    <property type="term" value="P:DNA repair"/>
    <property type="evidence" value="ECO:0007669"/>
    <property type="project" value="UniProtKB-UniRule"/>
</dbReference>
<comment type="function">
    <text evidence="6">Poorly processive, error-prone DNA polymerase involved in untargeted mutagenesis. Copies undamaged DNA at stalled replication forks, which arise in vivo from mismatched or misaligned primer ends. These misaligned primers can be extended by PolIV. Exhibits no 3'-5' exonuclease (proofreading) activity. May be involved in translesional synthesis, in conjunction with the beta clamp from PolIII.</text>
</comment>
<comment type="subunit">
    <text evidence="6">Monomer.</text>
</comment>
<dbReference type="PANTHER" id="PTHR11076">
    <property type="entry name" value="DNA REPAIR POLYMERASE UMUC / TRANSFERASE FAMILY MEMBER"/>
    <property type="match status" value="1"/>
</dbReference>
<dbReference type="PROSITE" id="PS50173">
    <property type="entry name" value="UMUC"/>
    <property type="match status" value="1"/>
</dbReference>
<evidence type="ECO:0000256" key="2">
    <source>
        <dbReference type="ARBA" id="ARBA00022457"/>
    </source>
</evidence>
<feature type="domain" description="UmuC" evidence="7">
    <location>
        <begin position="1"/>
        <end position="188"/>
    </location>
</feature>
<protein>
    <recommendedName>
        <fullName evidence="6">DNA polymerase IV</fullName>
        <shortName evidence="6">Pol IV</shortName>
        <ecNumber evidence="6">2.7.7.7</ecNumber>
    </recommendedName>
</protein>
<dbReference type="InterPro" id="IPR036775">
    <property type="entry name" value="DNA_pol_Y-fam_lit_finger_sf"/>
</dbReference>
<keyword evidence="5 6" id="KW-0239">DNA-directed DNA polymerase</keyword>
<dbReference type="InterPro" id="IPR022880">
    <property type="entry name" value="DNApol_IV"/>
</dbReference>